<dbReference type="EMBL" id="CAXAMN010028672">
    <property type="protein sequence ID" value="CAK9117360.1"/>
    <property type="molecule type" value="Genomic_DNA"/>
</dbReference>
<organism evidence="3 4">
    <name type="scientific">Durusdinium trenchii</name>
    <dbReference type="NCBI Taxonomy" id="1381693"/>
    <lineage>
        <taxon>Eukaryota</taxon>
        <taxon>Sar</taxon>
        <taxon>Alveolata</taxon>
        <taxon>Dinophyceae</taxon>
        <taxon>Suessiales</taxon>
        <taxon>Symbiodiniaceae</taxon>
        <taxon>Durusdinium</taxon>
    </lineage>
</organism>
<dbReference type="InterPro" id="IPR011990">
    <property type="entry name" value="TPR-like_helical_dom_sf"/>
</dbReference>
<keyword evidence="1" id="KW-0677">Repeat</keyword>
<dbReference type="InterPro" id="IPR002885">
    <property type="entry name" value="PPR_rpt"/>
</dbReference>
<name>A0ABP0SYT9_9DINO</name>
<dbReference type="Gene3D" id="1.25.40.10">
    <property type="entry name" value="Tetratricopeptide repeat domain"/>
    <property type="match status" value="2"/>
</dbReference>
<proteinExistence type="predicted"/>
<reference evidence="3 4" key="1">
    <citation type="submission" date="2024-02" db="EMBL/GenBank/DDBJ databases">
        <authorList>
            <person name="Chen Y."/>
            <person name="Shah S."/>
            <person name="Dougan E. K."/>
            <person name="Thang M."/>
            <person name="Chan C."/>
        </authorList>
    </citation>
    <scope>NUCLEOTIDE SEQUENCE [LARGE SCALE GENOMIC DNA]</scope>
</reference>
<evidence type="ECO:0000313" key="3">
    <source>
        <dbReference type="EMBL" id="CAK9117360.1"/>
    </source>
</evidence>
<sequence length="454" mass="48749">MPSATSALAIARLRRVLSQSARATQWRVCLDLWEHHRLSICASSAISACGRRSDWRRSLEIYEAFDREAPPPVRDPAPLNALLAALATGAQWSLGLTLLRAVQRAALDVWGWNSAIHACGRAAQWRSAWALLDELQRRRLADASSVNAAISACDRAAVWEGALALLGQVHPKPDVVGFSAAIAACAKRAVWRQALHLWRSHAANVEVGFGATITACGRSTRWTLALQLFTDALSASLASLTSFGAAVSACELGTAWETALGLMSRAGRDWPVDTVLINATVSSCEKGWQWDRCLALLASAMREPALADRVTCAAVAEACASAVAWATALHLASLGQPPVAQIAAREALELAQVSVQLPRTQVFGRLAWRRWQDTLRTPSSSHPEEITLASAQGRLLLETRQIGVDAASSGASRSARCSTAPFAGDILLPEPSRDQLTVTLAVELHSRQGQWSLT</sequence>
<comment type="caution">
    <text evidence="3">The sequence shown here is derived from an EMBL/GenBank/DDBJ whole genome shotgun (WGS) entry which is preliminary data.</text>
</comment>
<dbReference type="Pfam" id="PF01535">
    <property type="entry name" value="PPR"/>
    <property type="match status" value="1"/>
</dbReference>
<dbReference type="PANTHER" id="PTHR47447:SF17">
    <property type="entry name" value="OS12G0638900 PROTEIN"/>
    <property type="match status" value="1"/>
</dbReference>
<feature type="repeat" description="PPR" evidence="2">
    <location>
        <begin position="108"/>
        <end position="142"/>
    </location>
</feature>
<dbReference type="PANTHER" id="PTHR47447">
    <property type="entry name" value="OS03G0856100 PROTEIN"/>
    <property type="match status" value="1"/>
</dbReference>
<evidence type="ECO:0008006" key="5">
    <source>
        <dbReference type="Google" id="ProtNLM"/>
    </source>
</evidence>
<evidence type="ECO:0000256" key="1">
    <source>
        <dbReference type="ARBA" id="ARBA00022737"/>
    </source>
</evidence>
<protein>
    <recommendedName>
        <fullName evidence="5">Pentatricopeptide repeat-containing protein, chloroplastic</fullName>
    </recommendedName>
</protein>
<evidence type="ECO:0000313" key="4">
    <source>
        <dbReference type="Proteomes" id="UP001642484"/>
    </source>
</evidence>
<accession>A0ABP0SYT9</accession>
<keyword evidence="4" id="KW-1185">Reference proteome</keyword>
<evidence type="ECO:0000256" key="2">
    <source>
        <dbReference type="PROSITE-ProRule" id="PRU00708"/>
    </source>
</evidence>
<dbReference type="Proteomes" id="UP001642484">
    <property type="component" value="Unassembled WGS sequence"/>
</dbReference>
<dbReference type="PROSITE" id="PS51375">
    <property type="entry name" value="PPR"/>
    <property type="match status" value="1"/>
</dbReference>
<gene>
    <name evidence="3" type="ORF">CCMP2556_LOCUS54701</name>
</gene>